<evidence type="ECO:0000313" key="2">
    <source>
        <dbReference type="Proteomes" id="UP000681356"/>
    </source>
</evidence>
<sequence>MTNATLDPLILLHVQALIREDLALARDDADLARRLARHGYTFQDTRGGRKLVTLPHGVEVMDLPLHPSALRP</sequence>
<accession>A0A8J7WDD6</accession>
<dbReference type="EMBL" id="JAGTUU010000003">
    <property type="protein sequence ID" value="MBS0124379.1"/>
    <property type="molecule type" value="Genomic_DNA"/>
</dbReference>
<dbReference type="RefSeq" id="WP_212536327.1">
    <property type="nucleotide sequence ID" value="NZ_JAGTUU010000003.1"/>
</dbReference>
<dbReference type="Proteomes" id="UP000681356">
    <property type="component" value="Unassembled WGS sequence"/>
</dbReference>
<dbReference type="AlphaFoldDB" id="A0A8J7WDD6"/>
<proteinExistence type="predicted"/>
<evidence type="ECO:0000313" key="1">
    <source>
        <dbReference type="EMBL" id="MBS0124379.1"/>
    </source>
</evidence>
<protein>
    <submittedName>
        <fullName evidence="1">Uncharacterized protein</fullName>
    </submittedName>
</protein>
<comment type="caution">
    <text evidence="1">The sequence shown here is derived from an EMBL/GenBank/DDBJ whole genome shotgun (WGS) entry which is preliminary data.</text>
</comment>
<keyword evidence="2" id="KW-1185">Reference proteome</keyword>
<organism evidence="1 2">
    <name type="scientific">Thetidibacter halocola</name>
    <dbReference type="NCBI Taxonomy" id="2827239"/>
    <lineage>
        <taxon>Bacteria</taxon>
        <taxon>Pseudomonadati</taxon>
        <taxon>Pseudomonadota</taxon>
        <taxon>Alphaproteobacteria</taxon>
        <taxon>Rhodobacterales</taxon>
        <taxon>Roseobacteraceae</taxon>
        <taxon>Thetidibacter</taxon>
    </lineage>
</organism>
<name>A0A8J7WDD6_9RHOB</name>
<reference evidence="1" key="1">
    <citation type="submission" date="2021-04" db="EMBL/GenBank/DDBJ databases">
        <authorList>
            <person name="Yoon J."/>
        </authorList>
    </citation>
    <scope>NUCLEOTIDE SEQUENCE</scope>
    <source>
        <strain evidence="1">KMU-90</strain>
    </source>
</reference>
<gene>
    <name evidence="1" type="ORF">KB874_09535</name>
</gene>